<sequence length="77" mass="8535">MVTILLFAQLQEDVGQNRLELELEQTTVTKLKETLQEKFNLTQLGQVMTAINEEYALNDDLVNPGDTVAFIPPVSGG</sequence>
<evidence type="ECO:0000256" key="1">
    <source>
        <dbReference type="ARBA" id="ARBA00022741"/>
    </source>
</evidence>
<dbReference type="EMBL" id="JAGGKX010000009">
    <property type="protein sequence ID" value="MBP1969897.1"/>
    <property type="molecule type" value="Genomic_DNA"/>
</dbReference>
<dbReference type="SUPFAM" id="SSF54285">
    <property type="entry name" value="MoaD/ThiS"/>
    <property type="match status" value="1"/>
</dbReference>
<evidence type="ECO:0000256" key="2">
    <source>
        <dbReference type="ARBA" id="ARBA00024200"/>
    </source>
</evidence>
<evidence type="ECO:0000313" key="4">
    <source>
        <dbReference type="EMBL" id="MBP1969897.1"/>
    </source>
</evidence>
<comment type="similarity">
    <text evidence="2">Belongs to the MoaD family.</text>
</comment>
<dbReference type="PANTHER" id="PTHR33359">
    <property type="entry name" value="MOLYBDOPTERIN SYNTHASE SULFUR CARRIER SUBUNIT"/>
    <property type="match status" value="1"/>
</dbReference>
<dbReference type="InterPro" id="IPR012675">
    <property type="entry name" value="Beta-grasp_dom_sf"/>
</dbReference>
<dbReference type="Pfam" id="PF02597">
    <property type="entry name" value="ThiS"/>
    <property type="match status" value="1"/>
</dbReference>
<protein>
    <recommendedName>
        <fullName evidence="3">Molybdopterin synthase sulfur carrier subunit</fullName>
    </recommendedName>
</protein>
<dbReference type="Gene3D" id="3.10.20.30">
    <property type="match status" value="1"/>
</dbReference>
<accession>A0ABS4IG38</accession>
<evidence type="ECO:0000256" key="3">
    <source>
        <dbReference type="ARBA" id="ARBA00024247"/>
    </source>
</evidence>
<dbReference type="InterPro" id="IPR044672">
    <property type="entry name" value="MOCS2A"/>
</dbReference>
<dbReference type="CDD" id="cd00754">
    <property type="entry name" value="Ubl_MoaD"/>
    <property type="match status" value="1"/>
</dbReference>
<organism evidence="4 5">
    <name type="scientific">Virgibacillus natechei</name>
    <dbReference type="NCBI Taxonomy" id="1216297"/>
    <lineage>
        <taxon>Bacteria</taxon>
        <taxon>Bacillati</taxon>
        <taxon>Bacillota</taxon>
        <taxon>Bacilli</taxon>
        <taxon>Bacillales</taxon>
        <taxon>Bacillaceae</taxon>
        <taxon>Virgibacillus</taxon>
    </lineage>
</organism>
<evidence type="ECO:0000313" key="5">
    <source>
        <dbReference type="Proteomes" id="UP001519345"/>
    </source>
</evidence>
<comment type="caution">
    <text evidence="4">The sequence shown here is derived from an EMBL/GenBank/DDBJ whole genome shotgun (WGS) entry which is preliminary data.</text>
</comment>
<name>A0ABS4IG38_9BACI</name>
<reference evidence="4 5" key="1">
    <citation type="submission" date="2021-03" db="EMBL/GenBank/DDBJ databases">
        <title>Genomic Encyclopedia of Type Strains, Phase IV (KMG-IV): sequencing the most valuable type-strain genomes for metagenomic binning, comparative biology and taxonomic classification.</title>
        <authorList>
            <person name="Goeker M."/>
        </authorList>
    </citation>
    <scope>NUCLEOTIDE SEQUENCE [LARGE SCALE GENOMIC DNA]</scope>
    <source>
        <strain evidence="4 5">DSM 25609</strain>
    </source>
</reference>
<gene>
    <name evidence="4" type="ORF">J2Z83_002005</name>
</gene>
<dbReference type="PANTHER" id="PTHR33359:SF1">
    <property type="entry name" value="MOLYBDOPTERIN SYNTHASE SULFUR CARRIER SUBUNIT"/>
    <property type="match status" value="1"/>
</dbReference>
<dbReference type="Proteomes" id="UP001519345">
    <property type="component" value="Unassembled WGS sequence"/>
</dbReference>
<dbReference type="RefSeq" id="WP_209463066.1">
    <property type="nucleotide sequence ID" value="NZ_CP110224.1"/>
</dbReference>
<dbReference type="NCBIfam" id="TIGR01682">
    <property type="entry name" value="moaD"/>
    <property type="match status" value="1"/>
</dbReference>
<dbReference type="InterPro" id="IPR003749">
    <property type="entry name" value="ThiS/MoaD-like"/>
</dbReference>
<keyword evidence="1" id="KW-0547">Nucleotide-binding</keyword>
<proteinExistence type="inferred from homology"/>
<dbReference type="InterPro" id="IPR016155">
    <property type="entry name" value="Mopterin_synth/thiamin_S_b"/>
</dbReference>
<keyword evidence="5" id="KW-1185">Reference proteome</keyword>